<keyword evidence="3" id="KW-1185">Reference proteome</keyword>
<name>A0A4Y2EGL5_ARAVE</name>
<comment type="caution">
    <text evidence="2">The sequence shown here is derived from an EMBL/GenBank/DDBJ whole genome shotgun (WGS) entry which is preliminary data.</text>
</comment>
<evidence type="ECO:0000313" key="2">
    <source>
        <dbReference type="EMBL" id="GBM28270.1"/>
    </source>
</evidence>
<evidence type="ECO:0000313" key="1">
    <source>
        <dbReference type="EMBL" id="GBM28188.1"/>
    </source>
</evidence>
<protein>
    <submittedName>
        <fullName evidence="2">Uncharacterized protein</fullName>
    </submittedName>
</protein>
<proteinExistence type="predicted"/>
<gene>
    <name evidence="1" type="ORF">AVEN_14999_1</name>
    <name evidence="2" type="ORF">AVEN_162714_1</name>
</gene>
<feature type="non-terminal residue" evidence="2">
    <location>
        <position position="1"/>
    </location>
</feature>
<dbReference type="Proteomes" id="UP000499080">
    <property type="component" value="Unassembled WGS sequence"/>
</dbReference>
<evidence type="ECO:0000313" key="3">
    <source>
        <dbReference type="Proteomes" id="UP000499080"/>
    </source>
</evidence>
<dbReference type="EMBL" id="BGPR01170236">
    <property type="protein sequence ID" value="GBM28188.1"/>
    <property type="molecule type" value="Genomic_DNA"/>
</dbReference>
<accession>A0A4Y2EGL5</accession>
<reference evidence="2 3" key="1">
    <citation type="journal article" date="2019" name="Sci. Rep.">
        <title>Orb-weaving spider Araneus ventricosus genome elucidates the spidroin gene catalogue.</title>
        <authorList>
            <person name="Kono N."/>
            <person name="Nakamura H."/>
            <person name="Ohtoshi R."/>
            <person name="Moran D.A.P."/>
            <person name="Shinohara A."/>
            <person name="Yoshida Y."/>
            <person name="Fujiwara M."/>
            <person name="Mori M."/>
            <person name="Tomita M."/>
            <person name="Arakawa K."/>
        </authorList>
    </citation>
    <scope>NUCLEOTIDE SEQUENCE [LARGE SCALE GENOMIC DNA]</scope>
</reference>
<dbReference type="AlphaFoldDB" id="A0A4Y2EGL5"/>
<organism evidence="2 3">
    <name type="scientific">Araneus ventricosus</name>
    <name type="common">Orbweaver spider</name>
    <name type="synonym">Epeira ventricosa</name>
    <dbReference type="NCBI Taxonomy" id="182803"/>
    <lineage>
        <taxon>Eukaryota</taxon>
        <taxon>Metazoa</taxon>
        <taxon>Ecdysozoa</taxon>
        <taxon>Arthropoda</taxon>
        <taxon>Chelicerata</taxon>
        <taxon>Arachnida</taxon>
        <taxon>Araneae</taxon>
        <taxon>Araneomorphae</taxon>
        <taxon>Entelegynae</taxon>
        <taxon>Araneoidea</taxon>
        <taxon>Araneidae</taxon>
        <taxon>Araneus</taxon>
    </lineage>
</organism>
<dbReference type="EMBL" id="BGPR01170261">
    <property type="protein sequence ID" value="GBM28270.1"/>
    <property type="molecule type" value="Genomic_DNA"/>
</dbReference>
<sequence>GHAANLRNTPNAAFTTHCYLPKKMGHLLTGARMFEHFWIQISLTDGYDEVAQLPGHREGSPDVTTLKFFLLGLRQRQSLLEIRDVEDLRASITSAIATVTTEILQPT</sequence>